<organism evidence="1">
    <name type="scientific">Siphoviridae sp. ct0106</name>
    <dbReference type="NCBI Taxonomy" id="2825290"/>
    <lineage>
        <taxon>Viruses</taxon>
        <taxon>Duplodnaviria</taxon>
        <taxon>Heunggongvirae</taxon>
        <taxon>Uroviricota</taxon>
        <taxon>Caudoviricetes</taxon>
    </lineage>
</organism>
<sequence>MDTWPTEPLIHITAGECEGNLIENALAKHEPDYSDDYPDTYVIATGPHAGEPIMKGSEFDGIWEWYPVTTIPDEVIEKLHAAFYDTNMNEQQREAFQAFEAHTF</sequence>
<proteinExistence type="predicted"/>
<dbReference type="EMBL" id="BK015341">
    <property type="protein sequence ID" value="DAE02138.1"/>
    <property type="molecule type" value="Genomic_DNA"/>
</dbReference>
<name>A0A8S5P548_9CAUD</name>
<protein>
    <submittedName>
        <fullName evidence="1">Uncharacterized protein</fullName>
    </submittedName>
</protein>
<evidence type="ECO:0000313" key="1">
    <source>
        <dbReference type="EMBL" id="DAE02138.1"/>
    </source>
</evidence>
<reference evidence="1" key="1">
    <citation type="journal article" date="2021" name="Proc. Natl. Acad. Sci. U.S.A.">
        <title>A Catalog of Tens of Thousands of Viruses from Human Metagenomes Reveals Hidden Associations with Chronic Diseases.</title>
        <authorList>
            <person name="Tisza M.J."/>
            <person name="Buck C.B."/>
        </authorList>
    </citation>
    <scope>NUCLEOTIDE SEQUENCE</scope>
    <source>
        <strain evidence="1">Ct0106</strain>
    </source>
</reference>
<accession>A0A8S5P548</accession>